<keyword evidence="2" id="KW-1185">Reference proteome</keyword>
<dbReference type="RefSeq" id="WP_003608516.1">
    <property type="nucleotide sequence ID" value="NZ_ADVE02000001.1"/>
</dbReference>
<dbReference type="KEGG" id="mtw:CQW49_17020"/>
<sequence length="70" mass="7640">MLSFDYENGVIKVAIDAAGIEKLLTILRACEERRGHVHLCTAANGGRELDEQTPWGKPAIGEVIIDSFVT</sequence>
<accession>A0A2D2D361</accession>
<evidence type="ECO:0000313" key="1">
    <source>
        <dbReference type="EMBL" id="ATQ69395.1"/>
    </source>
</evidence>
<dbReference type="EMBL" id="CP023737">
    <property type="protein sequence ID" value="ATQ69395.1"/>
    <property type="molecule type" value="Genomic_DNA"/>
</dbReference>
<protein>
    <submittedName>
        <fullName evidence="1">Uncharacterized protein</fullName>
    </submittedName>
</protein>
<dbReference type="Proteomes" id="UP000230709">
    <property type="component" value="Chromosome"/>
</dbReference>
<gene>
    <name evidence="1" type="ORF">CQW49_17020</name>
</gene>
<evidence type="ECO:0000313" key="2">
    <source>
        <dbReference type="Proteomes" id="UP000230709"/>
    </source>
</evidence>
<proteinExistence type="predicted"/>
<reference evidence="2" key="1">
    <citation type="submission" date="2017-10" db="EMBL/GenBank/DDBJ databases">
        <title>Completed PacBio SMRT sequence of Methylosinus trichosporium OB3b reveals presence of a third large plasmid.</title>
        <authorList>
            <person name="Charles T.C."/>
            <person name="Lynch M.D.J."/>
            <person name="Heil J.R."/>
            <person name="Cheng J."/>
        </authorList>
    </citation>
    <scope>NUCLEOTIDE SEQUENCE [LARGE SCALE GENOMIC DNA]</scope>
    <source>
        <strain evidence="2">OB3b</strain>
    </source>
</reference>
<name>A0A2D2D361_METT3</name>
<organism evidence="1 2">
    <name type="scientific">Methylosinus trichosporium (strain ATCC 35070 / NCIMB 11131 / UNIQEM 75 / OB3b)</name>
    <dbReference type="NCBI Taxonomy" id="595536"/>
    <lineage>
        <taxon>Bacteria</taxon>
        <taxon>Pseudomonadati</taxon>
        <taxon>Pseudomonadota</taxon>
        <taxon>Alphaproteobacteria</taxon>
        <taxon>Hyphomicrobiales</taxon>
        <taxon>Methylocystaceae</taxon>
        <taxon>Methylosinus</taxon>
    </lineage>
</organism>
<dbReference type="STRING" id="595536.GCA_000178815_01777"/>
<dbReference type="AlphaFoldDB" id="A0A2D2D361"/>